<keyword evidence="10 13" id="KW-0505">Motor protein</keyword>
<evidence type="ECO:0000256" key="1">
    <source>
        <dbReference type="ARBA" id="ARBA00004123"/>
    </source>
</evidence>
<evidence type="ECO:0000256" key="3">
    <source>
        <dbReference type="ARBA" id="ARBA00010156"/>
    </source>
</evidence>
<keyword evidence="12" id="KW-0539">Nucleus</keyword>
<comment type="similarity">
    <text evidence="3 13">Belongs to the dynein light chain family.</text>
</comment>
<dbReference type="FunFam" id="3.30.740.10:FF:000005">
    <property type="entry name" value="Dynein light chain"/>
    <property type="match status" value="1"/>
</dbReference>
<evidence type="ECO:0000256" key="2">
    <source>
        <dbReference type="ARBA" id="ARBA00004245"/>
    </source>
</evidence>
<evidence type="ECO:0000256" key="4">
    <source>
        <dbReference type="ARBA" id="ARBA00022448"/>
    </source>
</evidence>
<proteinExistence type="inferred from homology"/>
<evidence type="ECO:0000256" key="13">
    <source>
        <dbReference type="RuleBase" id="RU365010"/>
    </source>
</evidence>
<dbReference type="PANTHER" id="PTHR11886:SF35">
    <property type="entry name" value="DYNEIN LIGHT CHAIN"/>
    <property type="match status" value="1"/>
</dbReference>
<protein>
    <recommendedName>
        <fullName evidence="13">Dynein light chain</fullName>
    </recommendedName>
</protein>
<reference evidence="15 17" key="1">
    <citation type="journal article" date="2014" name="Nat. Genet.">
        <title>Genome and transcriptome of the porcine whipworm Trichuris suis.</title>
        <authorList>
            <person name="Jex A.R."/>
            <person name="Nejsum P."/>
            <person name="Schwarz E.M."/>
            <person name="Hu L."/>
            <person name="Young N.D."/>
            <person name="Hall R.S."/>
            <person name="Korhonen P.K."/>
            <person name="Liao S."/>
            <person name="Thamsborg S."/>
            <person name="Xia J."/>
            <person name="Xu P."/>
            <person name="Wang S."/>
            <person name="Scheerlinck J.P."/>
            <person name="Hofmann A."/>
            <person name="Sternberg P.W."/>
            <person name="Wang J."/>
            <person name="Gasser R.B."/>
        </authorList>
    </citation>
    <scope>NUCLEOTIDE SEQUENCE [LARGE SCALE GENOMIC DNA]</scope>
    <source>
        <strain evidence="16">DCEP-RM93F</strain>
        <strain evidence="15">DCEP-RM93M</strain>
    </source>
</reference>
<evidence type="ECO:0000313" key="15">
    <source>
        <dbReference type="EMBL" id="KFD52070.1"/>
    </source>
</evidence>
<keyword evidence="9 13" id="KW-0243">Dynein</keyword>
<keyword evidence="8" id="KW-0653">Protein transport</keyword>
<dbReference type="Gene3D" id="3.30.740.10">
    <property type="entry name" value="Protein Inhibitor Of Neuronal Nitric Oxide Synthase"/>
    <property type="match status" value="1"/>
</dbReference>
<dbReference type="InterPro" id="IPR037177">
    <property type="entry name" value="DLC_sf"/>
</dbReference>
<sequence length="115" mass="13076">MGDELVATNRDQDALKKLAQKLGSTVTKKKLTIMVCDMSEEMITDAVQKADEALDTMKLEVEMAKMIKKFFDSKYLPPWHIIVGRKFGSHVTHEVSTFAYFILGNMAFLIFRGIE</sequence>
<dbReference type="GO" id="GO:0015031">
    <property type="term" value="P:protein transport"/>
    <property type="evidence" value="ECO:0007669"/>
    <property type="project" value="UniProtKB-KW"/>
</dbReference>
<evidence type="ECO:0000256" key="14">
    <source>
        <dbReference type="SAM" id="Phobius"/>
    </source>
</evidence>
<evidence type="ECO:0000313" key="17">
    <source>
        <dbReference type="Proteomes" id="UP000030764"/>
    </source>
</evidence>
<evidence type="ECO:0000256" key="12">
    <source>
        <dbReference type="ARBA" id="ARBA00023242"/>
    </source>
</evidence>
<dbReference type="GO" id="GO:0051028">
    <property type="term" value="P:mRNA transport"/>
    <property type="evidence" value="ECO:0007669"/>
    <property type="project" value="UniProtKB-KW"/>
</dbReference>
<keyword evidence="6 13" id="KW-0493">Microtubule</keyword>
<keyword evidence="14" id="KW-0472">Membrane</keyword>
<comment type="subcellular location">
    <subcellularLocation>
        <location evidence="2 13">Cytoplasm</location>
        <location evidence="2 13">Cytoskeleton</location>
    </subcellularLocation>
    <subcellularLocation>
        <location evidence="1">Nucleus</location>
    </subcellularLocation>
</comment>
<keyword evidence="5 13" id="KW-0963">Cytoplasm</keyword>
<dbReference type="GO" id="GO:0045505">
    <property type="term" value="F:dynein intermediate chain binding"/>
    <property type="evidence" value="ECO:0007669"/>
    <property type="project" value="TreeGrafter"/>
</dbReference>
<dbReference type="GO" id="GO:0005874">
    <property type="term" value="C:microtubule"/>
    <property type="evidence" value="ECO:0007669"/>
    <property type="project" value="UniProtKB-KW"/>
</dbReference>
<evidence type="ECO:0000256" key="5">
    <source>
        <dbReference type="ARBA" id="ARBA00022490"/>
    </source>
</evidence>
<evidence type="ECO:0000313" key="16">
    <source>
        <dbReference type="EMBL" id="KFD65860.1"/>
    </source>
</evidence>
<dbReference type="PROSITE" id="PS01239">
    <property type="entry name" value="DYNEIN_LIGHT_1"/>
    <property type="match status" value="1"/>
</dbReference>
<evidence type="ECO:0000256" key="7">
    <source>
        <dbReference type="ARBA" id="ARBA00022816"/>
    </source>
</evidence>
<keyword evidence="17" id="KW-1185">Reference proteome</keyword>
<dbReference type="EMBL" id="KL363232">
    <property type="protein sequence ID" value="KFD52070.1"/>
    <property type="molecule type" value="Genomic_DNA"/>
</dbReference>
<dbReference type="GO" id="GO:0007017">
    <property type="term" value="P:microtubule-based process"/>
    <property type="evidence" value="ECO:0007669"/>
    <property type="project" value="InterPro"/>
</dbReference>
<dbReference type="GO" id="GO:0005634">
    <property type="term" value="C:nucleus"/>
    <property type="evidence" value="ECO:0007669"/>
    <property type="project" value="UniProtKB-SubCell"/>
</dbReference>
<keyword evidence="14" id="KW-1133">Transmembrane helix</keyword>
<accession>A0A085M4C4</accession>
<dbReference type="SUPFAM" id="SSF54648">
    <property type="entry name" value="DLC"/>
    <property type="match status" value="1"/>
</dbReference>
<dbReference type="EMBL" id="KL367531">
    <property type="protein sequence ID" value="KFD65860.1"/>
    <property type="molecule type" value="Genomic_DNA"/>
</dbReference>
<evidence type="ECO:0000256" key="11">
    <source>
        <dbReference type="ARBA" id="ARBA00023212"/>
    </source>
</evidence>
<evidence type="ECO:0000256" key="10">
    <source>
        <dbReference type="ARBA" id="ARBA00023175"/>
    </source>
</evidence>
<feature type="transmembrane region" description="Helical" evidence="14">
    <location>
        <begin position="95"/>
        <end position="114"/>
    </location>
</feature>
<dbReference type="OrthoDB" id="6506078at2759"/>
<dbReference type="Proteomes" id="UP000030764">
    <property type="component" value="Unassembled WGS sequence"/>
</dbReference>
<dbReference type="Proteomes" id="UP000030758">
    <property type="component" value="Unassembled WGS sequence"/>
</dbReference>
<dbReference type="Pfam" id="PF01221">
    <property type="entry name" value="Dynein_light"/>
    <property type="match status" value="1"/>
</dbReference>
<dbReference type="PANTHER" id="PTHR11886">
    <property type="entry name" value="DYNEIN LIGHT CHAIN"/>
    <property type="match status" value="1"/>
</dbReference>
<keyword evidence="14" id="KW-0812">Transmembrane</keyword>
<keyword evidence="4" id="KW-0813">Transport</keyword>
<keyword evidence="7" id="KW-0509">mRNA transport</keyword>
<dbReference type="InterPro" id="IPR019763">
    <property type="entry name" value="Dynein_light_1/2_CS"/>
</dbReference>
<keyword evidence="11 13" id="KW-0206">Cytoskeleton</keyword>
<evidence type="ECO:0000256" key="8">
    <source>
        <dbReference type="ARBA" id="ARBA00022927"/>
    </source>
</evidence>
<dbReference type="SMART" id="SM01375">
    <property type="entry name" value="Dynein_light"/>
    <property type="match status" value="1"/>
</dbReference>
<dbReference type="InterPro" id="IPR001372">
    <property type="entry name" value="Dynein_light_chain_typ-1/2"/>
</dbReference>
<dbReference type="GO" id="GO:0005868">
    <property type="term" value="C:cytoplasmic dynein complex"/>
    <property type="evidence" value="ECO:0007669"/>
    <property type="project" value="TreeGrafter"/>
</dbReference>
<gene>
    <name evidence="15" type="ORF">M513_07052</name>
    <name evidence="16" type="ORF">M514_07052</name>
</gene>
<dbReference type="AlphaFoldDB" id="A0A085M4C4"/>
<organism evidence="15 17">
    <name type="scientific">Trichuris suis</name>
    <name type="common">pig whipworm</name>
    <dbReference type="NCBI Taxonomy" id="68888"/>
    <lineage>
        <taxon>Eukaryota</taxon>
        <taxon>Metazoa</taxon>
        <taxon>Ecdysozoa</taxon>
        <taxon>Nematoda</taxon>
        <taxon>Enoplea</taxon>
        <taxon>Dorylaimia</taxon>
        <taxon>Trichinellida</taxon>
        <taxon>Trichuridae</taxon>
        <taxon>Trichuris</taxon>
    </lineage>
</organism>
<evidence type="ECO:0000256" key="9">
    <source>
        <dbReference type="ARBA" id="ARBA00023017"/>
    </source>
</evidence>
<evidence type="ECO:0000256" key="6">
    <source>
        <dbReference type="ARBA" id="ARBA00022701"/>
    </source>
</evidence>
<name>A0A085M4C4_9BILA</name>